<keyword evidence="3" id="KW-1185">Reference proteome</keyword>
<comment type="caution">
    <text evidence="2">The sequence shown here is derived from an EMBL/GenBank/DDBJ whole genome shotgun (WGS) entry which is preliminary data.</text>
</comment>
<organism evidence="2 3">
    <name type="scientific">Thermodesulfitimonas autotrophica</name>
    <dbReference type="NCBI Taxonomy" id="1894989"/>
    <lineage>
        <taxon>Bacteria</taxon>
        <taxon>Bacillati</taxon>
        <taxon>Bacillota</taxon>
        <taxon>Clostridia</taxon>
        <taxon>Thermoanaerobacterales</taxon>
        <taxon>Thermoanaerobacteraceae</taxon>
        <taxon>Thermodesulfitimonas</taxon>
    </lineage>
</organism>
<proteinExistence type="predicted"/>
<gene>
    <name evidence="2" type="ORF">EDD75_1441</name>
</gene>
<dbReference type="RefSeq" id="WP_123930056.1">
    <property type="nucleotide sequence ID" value="NZ_RKRE01000002.1"/>
</dbReference>
<dbReference type="Proteomes" id="UP000282654">
    <property type="component" value="Unassembled WGS sequence"/>
</dbReference>
<dbReference type="OrthoDB" id="9802752at2"/>
<dbReference type="GO" id="GO:0016301">
    <property type="term" value="F:kinase activity"/>
    <property type="evidence" value="ECO:0007669"/>
    <property type="project" value="InterPro"/>
</dbReference>
<dbReference type="PANTHER" id="PTHR39426:SF1">
    <property type="entry name" value="HOMOLOGY TO DEATH-ON-CURING PROTEIN OF PHAGE P1"/>
    <property type="match status" value="1"/>
</dbReference>
<name>A0A3N5AQM1_9THEO</name>
<feature type="domain" description="Fido" evidence="1">
    <location>
        <begin position="4"/>
        <end position="119"/>
    </location>
</feature>
<reference evidence="2 3" key="1">
    <citation type="submission" date="2018-11" db="EMBL/GenBank/DDBJ databases">
        <title>Genomic Encyclopedia of Type Strains, Phase IV (KMG-IV): sequencing the most valuable type-strain genomes for metagenomic binning, comparative biology and taxonomic classification.</title>
        <authorList>
            <person name="Goeker M."/>
        </authorList>
    </citation>
    <scope>NUCLEOTIDE SEQUENCE [LARGE SCALE GENOMIC DNA]</scope>
    <source>
        <strain evidence="2 3">DSM 102936</strain>
    </source>
</reference>
<evidence type="ECO:0000313" key="3">
    <source>
        <dbReference type="Proteomes" id="UP000282654"/>
    </source>
</evidence>
<sequence length="131" mass="14233">MKPLMVEEVLYLHYRITKEIGGRQGVRALSLLQRALERPCATVGGRELYPAPFEKAAVLLTGILAGKPFYDNNAPTAFAAALLLLDRFGLRVQSAMGLVEMIAAAGKGDWRTVAAWLRGRSRPKEGPAAVL</sequence>
<dbReference type="EMBL" id="RKRE01000002">
    <property type="protein sequence ID" value="RPF47157.1"/>
    <property type="molecule type" value="Genomic_DNA"/>
</dbReference>
<dbReference type="PROSITE" id="PS51459">
    <property type="entry name" value="FIDO"/>
    <property type="match status" value="1"/>
</dbReference>
<accession>A0A3N5AQM1</accession>
<protein>
    <submittedName>
        <fullName evidence="2">Prophage maintenance system killer protein</fullName>
    </submittedName>
</protein>
<dbReference type="Pfam" id="PF02661">
    <property type="entry name" value="Fic"/>
    <property type="match status" value="1"/>
</dbReference>
<evidence type="ECO:0000313" key="2">
    <source>
        <dbReference type="EMBL" id="RPF47157.1"/>
    </source>
</evidence>
<dbReference type="InterPro" id="IPR003812">
    <property type="entry name" value="Fido"/>
</dbReference>
<dbReference type="InterPro" id="IPR053737">
    <property type="entry name" value="Type_II_TA_Toxin"/>
</dbReference>
<dbReference type="AlphaFoldDB" id="A0A3N5AQM1"/>
<evidence type="ECO:0000259" key="1">
    <source>
        <dbReference type="PROSITE" id="PS51459"/>
    </source>
</evidence>
<dbReference type="InterPro" id="IPR006440">
    <property type="entry name" value="Doc"/>
</dbReference>
<dbReference type="Gene3D" id="1.20.120.1870">
    <property type="entry name" value="Fic/DOC protein, Fido domain"/>
    <property type="match status" value="1"/>
</dbReference>
<dbReference type="PANTHER" id="PTHR39426">
    <property type="entry name" value="HOMOLOGY TO DEATH-ON-CURING PROTEIN OF PHAGE P1"/>
    <property type="match status" value="1"/>
</dbReference>